<accession>A0A0A8YJM9</accession>
<organism evidence="1">
    <name type="scientific">Arundo donax</name>
    <name type="common">Giant reed</name>
    <name type="synonym">Donax arundinaceus</name>
    <dbReference type="NCBI Taxonomy" id="35708"/>
    <lineage>
        <taxon>Eukaryota</taxon>
        <taxon>Viridiplantae</taxon>
        <taxon>Streptophyta</taxon>
        <taxon>Embryophyta</taxon>
        <taxon>Tracheophyta</taxon>
        <taxon>Spermatophyta</taxon>
        <taxon>Magnoliopsida</taxon>
        <taxon>Liliopsida</taxon>
        <taxon>Poales</taxon>
        <taxon>Poaceae</taxon>
        <taxon>PACMAD clade</taxon>
        <taxon>Arundinoideae</taxon>
        <taxon>Arundineae</taxon>
        <taxon>Arundo</taxon>
    </lineage>
</organism>
<reference evidence="1" key="1">
    <citation type="submission" date="2014-09" db="EMBL/GenBank/DDBJ databases">
        <authorList>
            <person name="Magalhaes I.L.F."/>
            <person name="Oliveira U."/>
            <person name="Santos F.R."/>
            <person name="Vidigal T.H.D.A."/>
            <person name="Brescovit A.D."/>
            <person name="Santos A.J."/>
        </authorList>
    </citation>
    <scope>NUCLEOTIDE SEQUENCE</scope>
    <source>
        <tissue evidence="1">Shoot tissue taken approximately 20 cm above the soil surface</tissue>
    </source>
</reference>
<dbReference type="EMBL" id="GBRH01271574">
    <property type="protein sequence ID" value="JAD26321.1"/>
    <property type="molecule type" value="Transcribed_RNA"/>
</dbReference>
<sequence>MWHVGVLPVLDTSRQHCSGRSVDDGEILSITSSSKIDWADLCSTD</sequence>
<dbReference type="AlphaFoldDB" id="A0A0A8YJM9"/>
<reference evidence="1" key="2">
    <citation type="journal article" date="2015" name="Data Brief">
        <title>Shoot transcriptome of the giant reed, Arundo donax.</title>
        <authorList>
            <person name="Barrero R.A."/>
            <person name="Guerrero F.D."/>
            <person name="Moolhuijzen P."/>
            <person name="Goolsby J.A."/>
            <person name="Tidwell J."/>
            <person name="Bellgard S.E."/>
            <person name="Bellgard M.I."/>
        </authorList>
    </citation>
    <scope>NUCLEOTIDE SEQUENCE</scope>
    <source>
        <tissue evidence="1">Shoot tissue taken approximately 20 cm above the soil surface</tissue>
    </source>
</reference>
<proteinExistence type="predicted"/>
<protein>
    <submittedName>
        <fullName evidence="1">Uncharacterized protein</fullName>
    </submittedName>
</protein>
<name>A0A0A8YJM9_ARUDO</name>
<evidence type="ECO:0000313" key="1">
    <source>
        <dbReference type="EMBL" id="JAD26321.1"/>
    </source>
</evidence>